<reference evidence="11 12" key="1">
    <citation type="journal article" date="2019" name="Genome Biol. Evol.">
        <title>Insights into the evolution of the New World diploid cottons (Gossypium, subgenus Houzingenia) based on genome sequencing.</title>
        <authorList>
            <person name="Grover C.E."/>
            <person name="Arick M.A. 2nd"/>
            <person name="Thrash A."/>
            <person name="Conover J.L."/>
            <person name="Sanders W.S."/>
            <person name="Peterson D.G."/>
            <person name="Frelichowski J.E."/>
            <person name="Scheffler J.A."/>
            <person name="Scheffler B.E."/>
            <person name="Wendel J.F."/>
        </authorList>
    </citation>
    <scope>NUCLEOTIDE SEQUENCE [LARGE SCALE GENOMIC DNA]</scope>
    <source>
        <strain evidence="11">1</strain>
        <tissue evidence="11">Leaf</tissue>
    </source>
</reference>
<evidence type="ECO:0000256" key="2">
    <source>
        <dbReference type="ARBA" id="ARBA00004864"/>
    </source>
</evidence>
<keyword evidence="9" id="KW-0460">Magnesium</keyword>
<dbReference type="PROSITE" id="PS51851">
    <property type="entry name" value="KARI_C"/>
    <property type="match status" value="1"/>
</dbReference>
<evidence type="ECO:0000313" key="12">
    <source>
        <dbReference type="Proteomes" id="UP000593576"/>
    </source>
</evidence>
<dbReference type="EMBL" id="JABFAF010000011">
    <property type="protein sequence ID" value="MBA0870935.1"/>
    <property type="molecule type" value="Genomic_DNA"/>
</dbReference>
<dbReference type="InterPro" id="IPR013023">
    <property type="entry name" value="KARI"/>
</dbReference>
<comment type="caution">
    <text evidence="11">The sequence shown here is derived from an EMBL/GenBank/DDBJ whole genome shotgun (WGS) entry which is preliminary data.</text>
</comment>
<dbReference type="SUPFAM" id="SSF48179">
    <property type="entry name" value="6-phosphogluconate dehydrogenase C-terminal domain-like"/>
    <property type="match status" value="1"/>
</dbReference>
<evidence type="ECO:0000256" key="7">
    <source>
        <dbReference type="ARBA" id="ARBA00030209"/>
    </source>
</evidence>
<dbReference type="GO" id="GO:0009097">
    <property type="term" value="P:isoleucine biosynthetic process"/>
    <property type="evidence" value="ECO:0007669"/>
    <property type="project" value="UniProtKB-UniRule"/>
</dbReference>
<dbReference type="GO" id="GO:0004455">
    <property type="term" value="F:ketol-acid reductoisomerase activity"/>
    <property type="evidence" value="ECO:0007669"/>
    <property type="project" value="UniProtKB-UniRule"/>
</dbReference>
<keyword evidence="9" id="KW-0560">Oxidoreductase</keyword>
<evidence type="ECO:0000259" key="10">
    <source>
        <dbReference type="PROSITE" id="PS51851"/>
    </source>
</evidence>
<comment type="cofactor">
    <cofactor evidence="1">
        <name>Mg(2+)</name>
        <dbReference type="ChEBI" id="CHEBI:18420"/>
    </cofactor>
</comment>
<dbReference type="InterPro" id="IPR013328">
    <property type="entry name" value="6PGD_dom2"/>
</dbReference>
<comment type="similarity">
    <text evidence="4 9">Belongs to the ketol-acid reductoisomerase family.</text>
</comment>
<dbReference type="AlphaFoldDB" id="A0A7J9MII5"/>
<evidence type="ECO:0000256" key="8">
    <source>
        <dbReference type="ARBA" id="ARBA00030593"/>
    </source>
</evidence>
<accession>A0A7J9MII5</accession>
<dbReference type="GO" id="GO:0009099">
    <property type="term" value="P:L-valine biosynthetic process"/>
    <property type="evidence" value="ECO:0007669"/>
    <property type="project" value="UniProtKB-UniRule"/>
</dbReference>
<dbReference type="Gene3D" id="1.10.1040.10">
    <property type="entry name" value="N-(1-d-carboxylethyl)-l-norvaline Dehydrogenase, domain 2"/>
    <property type="match status" value="1"/>
</dbReference>
<evidence type="ECO:0000256" key="5">
    <source>
        <dbReference type="ARBA" id="ARBA00022605"/>
    </source>
</evidence>
<dbReference type="InterPro" id="IPR000506">
    <property type="entry name" value="KARI_C"/>
</dbReference>
<dbReference type="UniPathway" id="UPA00049">
    <property type="reaction ID" value="UER00060"/>
</dbReference>
<keyword evidence="6 9" id="KW-0100">Branched-chain amino acid biosynthesis</keyword>
<dbReference type="Proteomes" id="UP000593576">
    <property type="component" value="Unassembled WGS sequence"/>
</dbReference>
<keyword evidence="12" id="KW-1185">Reference proteome</keyword>
<feature type="binding site" evidence="9">
    <location>
        <position position="120"/>
    </location>
    <ligand>
        <name>Mg(2+)</name>
        <dbReference type="ChEBI" id="CHEBI:18420"/>
        <label>2</label>
    </ligand>
</feature>
<protein>
    <recommendedName>
        <fullName evidence="8">Acetohydroxy-acid reductoisomerase</fullName>
    </recommendedName>
    <alternativeName>
        <fullName evidence="7">Alpha-keto-beta-hydroxylacyl reductoisomerase</fullName>
    </alternativeName>
</protein>
<evidence type="ECO:0000256" key="9">
    <source>
        <dbReference type="PROSITE-ProRule" id="PRU01198"/>
    </source>
</evidence>
<feature type="binding site" evidence="9">
    <location>
        <position position="116"/>
    </location>
    <ligand>
        <name>Mg(2+)</name>
        <dbReference type="ChEBI" id="CHEBI:18420"/>
        <label>2</label>
    </ligand>
</feature>
<name>A0A7J9MII5_GOSSC</name>
<keyword evidence="5 9" id="KW-0028">Amino-acid biosynthesis</keyword>
<keyword evidence="9" id="KW-0479">Metal-binding</keyword>
<dbReference type="PANTHER" id="PTHR21371:SF1">
    <property type="entry name" value="KETOL-ACID REDUCTOISOMERASE, MITOCHONDRIAL"/>
    <property type="match status" value="1"/>
</dbReference>
<dbReference type="PANTHER" id="PTHR21371">
    <property type="entry name" value="KETOL-ACID REDUCTOISOMERASE, MITOCHONDRIAL"/>
    <property type="match status" value="1"/>
</dbReference>
<feature type="domain" description="KARI C-terminal knotted" evidence="10">
    <location>
        <begin position="72"/>
        <end position="216"/>
    </location>
</feature>
<comment type="pathway">
    <text evidence="2">Amino-acid biosynthesis; L-valine biosynthesis; L-valine from pyruvate: step 2/4.</text>
</comment>
<evidence type="ECO:0000256" key="4">
    <source>
        <dbReference type="ARBA" id="ARBA00010318"/>
    </source>
</evidence>
<gene>
    <name evidence="11" type="ORF">Goshw_019141</name>
</gene>
<dbReference type="Pfam" id="PF01450">
    <property type="entry name" value="KARI_C"/>
    <property type="match status" value="2"/>
</dbReference>
<dbReference type="GO" id="GO:0005739">
    <property type="term" value="C:mitochondrion"/>
    <property type="evidence" value="ECO:0007669"/>
    <property type="project" value="TreeGrafter"/>
</dbReference>
<dbReference type="InterPro" id="IPR008927">
    <property type="entry name" value="6-PGluconate_DH-like_C_sf"/>
</dbReference>
<evidence type="ECO:0000256" key="1">
    <source>
        <dbReference type="ARBA" id="ARBA00001946"/>
    </source>
</evidence>
<organism evidence="11 12">
    <name type="scientific">Gossypium schwendimanii</name>
    <name type="common">Cotton</name>
    <dbReference type="NCBI Taxonomy" id="34291"/>
    <lineage>
        <taxon>Eukaryota</taxon>
        <taxon>Viridiplantae</taxon>
        <taxon>Streptophyta</taxon>
        <taxon>Embryophyta</taxon>
        <taxon>Tracheophyta</taxon>
        <taxon>Spermatophyta</taxon>
        <taxon>Magnoliopsida</taxon>
        <taxon>eudicotyledons</taxon>
        <taxon>Gunneridae</taxon>
        <taxon>Pentapetalae</taxon>
        <taxon>rosids</taxon>
        <taxon>malvids</taxon>
        <taxon>Malvales</taxon>
        <taxon>Malvaceae</taxon>
        <taxon>Malvoideae</taxon>
        <taxon>Gossypium</taxon>
    </lineage>
</organism>
<dbReference type="UniPathway" id="UPA00047">
    <property type="reaction ID" value="UER00056"/>
</dbReference>
<dbReference type="GO" id="GO:0009507">
    <property type="term" value="C:chloroplast"/>
    <property type="evidence" value="ECO:0007669"/>
    <property type="project" value="TreeGrafter"/>
</dbReference>
<comment type="caution">
    <text evidence="9">Lacks conserved residue(s) required for the propagation of feature annotation.</text>
</comment>
<feature type="binding site" evidence="9">
    <location>
        <position position="142"/>
    </location>
    <ligand>
        <name>substrate</name>
    </ligand>
</feature>
<evidence type="ECO:0000256" key="3">
    <source>
        <dbReference type="ARBA" id="ARBA00004885"/>
    </source>
</evidence>
<evidence type="ECO:0000313" key="11">
    <source>
        <dbReference type="EMBL" id="MBA0870935.1"/>
    </source>
</evidence>
<sequence>MLAVYNSLSEEGKREFETAYSASYYPCMDILYECYEDVASGSEIRSVEKDGLPAFPMGKIDQTRMWKVGERVRKACPSGDLGPLYPFTAGVYVALMMAQIEILRKKGHSYSEIINESVIEAVDSLNPFMHARGVSFMVDNCSTTARLGSRKWAPRFDYILTQQALVTVDKGTSINQDLLSNFLSDPVHGAIEVCAQLRPTVDISVTPDADFVRPELRQSGN</sequence>
<evidence type="ECO:0000256" key="6">
    <source>
        <dbReference type="ARBA" id="ARBA00023304"/>
    </source>
</evidence>
<dbReference type="OrthoDB" id="10255643at2759"/>
<proteinExistence type="inferred from homology"/>
<dbReference type="GO" id="GO:0046872">
    <property type="term" value="F:metal ion binding"/>
    <property type="evidence" value="ECO:0007669"/>
    <property type="project" value="UniProtKB-UniRule"/>
</dbReference>
<comment type="pathway">
    <text evidence="3">Amino-acid biosynthesis; L-isoleucine biosynthesis; L-isoleucine from 2-oxobutanoate: step 2/4.</text>
</comment>